<dbReference type="Gene3D" id="3.30.710.10">
    <property type="entry name" value="Potassium Channel Kv1.1, Chain A"/>
    <property type="match status" value="1"/>
</dbReference>
<dbReference type="InterPro" id="IPR016072">
    <property type="entry name" value="Skp1_comp_dimer"/>
</dbReference>
<dbReference type="InterPro" id="IPR016897">
    <property type="entry name" value="SKP1"/>
</dbReference>
<evidence type="ECO:0000313" key="4">
    <source>
        <dbReference type="Proteomes" id="UP000594261"/>
    </source>
</evidence>
<feature type="domain" description="SKP1 component dimerisation" evidence="2">
    <location>
        <begin position="113"/>
        <end position="149"/>
    </location>
</feature>
<name>A0A7N2NA35_QUELO</name>
<keyword evidence="4" id="KW-1185">Reference proteome</keyword>
<proteinExistence type="predicted"/>
<reference evidence="3" key="1">
    <citation type="submission" date="2021-01" db="UniProtKB">
        <authorList>
            <consortium name="EnsemblPlants"/>
        </authorList>
    </citation>
    <scope>IDENTIFICATION</scope>
</reference>
<dbReference type="EnsemblPlants" id="QL93p2023_0076:mrna">
    <property type="protein sequence ID" value="QL93p2023_0076:mrna"/>
    <property type="gene ID" value="QL93p2023_0076"/>
</dbReference>
<dbReference type="AlphaFoldDB" id="A0A7N2NA35"/>
<organism evidence="3 4">
    <name type="scientific">Quercus lobata</name>
    <name type="common">Valley oak</name>
    <dbReference type="NCBI Taxonomy" id="97700"/>
    <lineage>
        <taxon>Eukaryota</taxon>
        <taxon>Viridiplantae</taxon>
        <taxon>Streptophyta</taxon>
        <taxon>Embryophyta</taxon>
        <taxon>Tracheophyta</taxon>
        <taxon>Spermatophyta</taxon>
        <taxon>Magnoliopsida</taxon>
        <taxon>eudicotyledons</taxon>
        <taxon>Gunneridae</taxon>
        <taxon>Pentapetalae</taxon>
        <taxon>rosids</taxon>
        <taxon>fabids</taxon>
        <taxon>Fagales</taxon>
        <taxon>Fagaceae</taxon>
        <taxon>Quercus</taxon>
    </lineage>
</organism>
<evidence type="ECO:0000259" key="2">
    <source>
        <dbReference type="Pfam" id="PF01466"/>
    </source>
</evidence>
<dbReference type="Proteomes" id="UP000594261">
    <property type="component" value="Unassembled WGS sequence"/>
</dbReference>
<dbReference type="PANTHER" id="PTHR11165">
    <property type="entry name" value="SKP1"/>
    <property type="match status" value="1"/>
</dbReference>
<dbReference type="InParanoid" id="A0A7N2NA35"/>
<comment type="pathway">
    <text evidence="1">Protein modification; protein ubiquitination.</text>
</comment>
<dbReference type="GO" id="GO:0006511">
    <property type="term" value="P:ubiquitin-dependent protein catabolic process"/>
    <property type="evidence" value="ECO:0007669"/>
    <property type="project" value="InterPro"/>
</dbReference>
<dbReference type="Pfam" id="PF01466">
    <property type="entry name" value="Skp1"/>
    <property type="match status" value="1"/>
</dbReference>
<evidence type="ECO:0000256" key="1">
    <source>
        <dbReference type="ARBA" id="ARBA00004906"/>
    </source>
</evidence>
<accession>A0A7N2NA35</accession>
<evidence type="ECO:0000313" key="3">
    <source>
        <dbReference type="EnsemblPlants" id="QL93p2023_0076:mrna"/>
    </source>
</evidence>
<dbReference type="Gramene" id="QL93p2023_0076:mrna">
    <property type="protein sequence ID" value="QL93p2023_0076:mrna"/>
    <property type="gene ID" value="QL93p2023_0076"/>
</dbReference>
<sequence>MPRLLMCLQNLEEIHVEDCRQIEEIVAAASDDNEVEENKDKGLGTTIFTLPKLRFTWANQLLTRTGVVQEACGRDSQQGRTQLATTIYKADFVKVDQAVLYDIIKAASCPKGKDLLYQVCQRAANIIKGKQLEDIHKTFVIKNNFTPKE</sequence>
<dbReference type="SUPFAM" id="SSF81382">
    <property type="entry name" value="Skp1 dimerisation domain-like"/>
    <property type="match status" value="1"/>
</dbReference>
<dbReference type="InterPro" id="IPR011333">
    <property type="entry name" value="SKP1/BTB/POZ_sf"/>
</dbReference>
<protein>
    <recommendedName>
        <fullName evidence="2">SKP1 component dimerisation domain-containing protein</fullName>
    </recommendedName>
</protein>
<dbReference type="InterPro" id="IPR036296">
    <property type="entry name" value="SKP1-like_dim_sf"/>
</dbReference>